<proteinExistence type="inferred from homology"/>
<evidence type="ECO:0000256" key="6">
    <source>
        <dbReference type="ARBA" id="ARBA00049274"/>
    </source>
</evidence>
<feature type="region of interest" description="Disordered" evidence="7">
    <location>
        <begin position="435"/>
        <end position="467"/>
    </location>
</feature>
<gene>
    <name evidence="8" type="ORF">BOKJ2_LOCUS11093</name>
</gene>
<dbReference type="GO" id="GO:0036064">
    <property type="term" value="C:ciliary basal body"/>
    <property type="evidence" value="ECO:0007669"/>
    <property type="project" value="TreeGrafter"/>
</dbReference>
<accession>A0A811L5J0</accession>
<comment type="similarity">
    <text evidence="1">Belongs to the tubulin--tyrosine ligase family.</text>
</comment>
<dbReference type="Pfam" id="PF03133">
    <property type="entry name" value="TTL"/>
    <property type="match status" value="1"/>
</dbReference>
<dbReference type="GO" id="GO:0070740">
    <property type="term" value="F:tubulin-glutamic acid ligase activity"/>
    <property type="evidence" value="ECO:0007669"/>
    <property type="project" value="TreeGrafter"/>
</dbReference>
<evidence type="ECO:0000256" key="7">
    <source>
        <dbReference type="SAM" id="MobiDB-lite"/>
    </source>
</evidence>
<name>A0A811L5J0_9BILA</name>
<dbReference type="PANTHER" id="PTHR12241">
    <property type="entry name" value="TUBULIN POLYGLUTAMYLASE"/>
    <property type="match status" value="1"/>
</dbReference>
<evidence type="ECO:0000256" key="1">
    <source>
        <dbReference type="ARBA" id="ARBA00006820"/>
    </source>
</evidence>
<dbReference type="Proteomes" id="UP000614601">
    <property type="component" value="Unassembled WGS sequence"/>
</dbReference>
<keyword evidence="2" id="KW-0436">Ligase</keyword>
<sequence>MTMSENEIIDSSPEPEDSIDENFINFSVDALRHVSKDSDDATKFAEVGAQYNMCFKMLKSDSRLVKSVLFSYGFIQCSSKNQSFNVFWTNTHLNTNSMRQLRSWQRVNHFPRSFLITKKDDLYKNIRAAQAQYGEDLFDFMPESYNSPLNEEKRETLKKEIIKAKDTGCSFILKPSNSSRGRGIVFMSKPEDVDEVQDTDKVIISRYISNPYLVNKKKSDLRVYVAVTSFYPLMAYMYTDGLTRFAVEDYDNDGNGLSEEAQLTNYSLHKTNDKFVKNTNTSSESLGHKWTLGAVLRHMKKDGKDTDLLIARIEDVIIKTLLSIQRVVASTCKKLNVNPKSCFELFGFDILVDDNMKPWLLEVNLSPSLACDAPLDSIIKTHLICDTLNLACVPLVLKKNTGVTALMGTVNNPIVDELAELASNASITSDSAAVSPATVDSGYDTHSATSDNNQTSEEKPVRVNSVKRKPLRKNNLRAIKMKKAQQLVKPKTPSGDGPTDSKVDLFERKIRNEENRLGDFVRIFPRPESMILYGSIVECTGPEKWDQLLHERLYGNELECTHQEYLTAHQELAMAKKYPTTSSLSTVTRKRFLESSLRTAHKYLEPFYEHETEPYPAALPKLRPTARRRTRSQLDFDIKRRAEVMEAREKAGFI</sequence>
<dbReference type="PANTHER" id="PTHR12241:SF145">
    <property type="entry name" value="TUBULIN POLYGLUTAMYLASE TTLL5"/>
    <property type="match status" value="1"/>
</dbReference>
<keyword evidence="3" id="KW-0547">Nucleotide-binding</keyword>
<comment type="caution">
    <text evidence="8">The sequence shown here is derived from an EMBL/GenBank/DDBJ whole genome shotgun (WGS) entry which is preliminary data.</text>
</comment>
<evidence type="ECO:0000256" key="3">
    <source>
        <dbReference type="ARBA" id="ARBA00022741"/>
    </source>
</evidence>
<dbReference type="Gene3D" id="3.30.470.20">
    <property type="entry name" value="ATP-grasp fold, B domain"/>
    <property type="match status" value="1"/>
</dbReference>
<dbReference type="PROSITE" id="PS51221">
    <property type="entry name" value="TTL"/>
    <property type="match status" value="1"/>
</dbReference>
<dbReference type="GO" id="GO:0000226">
    <property type="term" value="P:microtubule cytoskeleton organization"/>
    <property type="evidence" value="ECO:0007669"/>
    <property type="project" value="TreeGrafter"/>
</dbReference>
<reference evidence="8" key="1">
    <citation type="submission" date="2020-09" db="EMBL/GenBank/DDBJ databases">
        <authorList>
            <person name="Kikuchi T."/>
        </authorList>
    </citation>
    <scope>NUCLEOTIDE SEQUENCE</scope>
    <source>
        <strain evidence="8">SH1</strain>
    </source>
</reference>
<evidence type="ECO:0000256" key="2">
    <source>
        <dbReference type="ARBA" id="ARBA00022598"/>
    </source>
</evidence>
<dbReference type="GO" id="GO:0019098">
    <property type="term" value="P:reproductive behavior"/>
    <property type="evidence" value="ECO:0007669"/>
    <property type="project" value="UniProtKB-ARBA"/>
</dbReference>
<dbReference type="AlphaFoldDB" id="A0A811L5J0"/>
<evidence type="ECO:0000256" key="5">
    <source>
        <dbReference type="ARBA" id="ARBA00041448"/>
    </source>
</evidence>
<dbReference type="SUPFAM" id="SSF56059">
    <property type="entry name" value="Glutathione synthetase ATP-binding domain-like"/>
    <property type="match status" value="1"/>
</dbReference>
<dbReference type="GO" id="GO:0015631">
    <property type="term" value="F:tubulin binding"/>
    <property type="evidence" value="ECO:0007669"/>
    <property type="project" value="TreeGrafter"/>
</dbReference>
<dbReference type="EMBL" id="CAJFCW020000005">
    <property type="protein sequence ID" value="CAG9119876.1"/>
    <property type="molecule type" value="Genomic_DNA"/>
</dbReference>
<keyword evidence="4" id="KW-0067">ATP-binding</keyword>
<comment type="catalytic activity">
    <reaction evidence="6">
        <text>L-glutamyl-[protein] + L-glutamate + ATP = gamma-L-glutamyl-L-glutamyl-[protein] + ADP + phosphate + H(+)</text>
        <dbReference type="Rhea" id="RHEA:60144"/>
        <dbReference type="Rhea" id="RHEA-COMP:10208"/>
        <dbReference type="Rhea" id="RHEA-COMP:15517"/>
        <dbReference type="ChEBI" id="CHEBI:15378"/>
        <dbReference type="ChEBI" id="CHEBI:29973"/>
        <dbReference type="ChEBI" id="CHEBI:29985"/>
        <dbReference type="ChEBI" id="CHEBI:30616"/>
        <dbReference type="ChEBI" id="CHEBI:43474"/>
        <dbReference type="ChEBI" id="CHEBI:143622"/>
        <dbReference type="ChEBI" id="CHEBI:456216"/>
    </reaction>
    <physiologicalReaction direction="left-to-right" evidence="6">
        <dbReference type="Rhea" id="RHEA:60145"/>
    </physiologicalReaction>
</comment>
<keyword evidence="9" id="KW-1185">Reference proteome</keyword>
<evidence type="ECO:0000313" key="9">
    <source>
        <dbReference type="Proteomes" id="UP000614601"/>
    </source>
</evidence>
<dbReference type="InterPro" id="IPR004344">
    <property type="entry name" value="TTL/TTLL_fam"/>
</dbReference>
<evidence type="ECO:0000313" key="8">
    <source>
        <dbReference type="EMBL" id="CAD5224466.1"/>
    </source>
</evidence>
<evidence type="ECO:0000256" key="4">
    <source>
        <dbReference type="ARBA" id="ARBA00022840"/>
    </source>
</evidence>
<dbReference type="OrthoDB" id="2016263at2759"/>
<dbReference type="GO" id="GO:0005524">
    <property type="term" value="F:ATP binding"/>
    <property type="evidence" value="ECO:0007669"/>
    <property type="project" value="UniProtKB-KW"/>
</dbReference>
<feature type="compositionally biased region" description="Polar residues" evidence="7">
    <location>
        <begin position="444"/>
        <end position="455"/>
    </location>
</feature>
<protein>
    <recommendedName>
        <fullName evidence="5">Tubulin--tyrosine ligase-like protein 5</fullName>
    </recommendedName>
</protein>
<dbReference type="EMBL" id="CAJFDH010000005">
    <property type="protein sequence ID" value="CAD5224466.1"/>
    <property type="molecule type" value="Genomic_DNA"/>
</dbReference>
<organism evidence="8 9">
    <name type="scientific">Bursaphelenchus okinawaensis</name>
    <dbReference type="NCBI Taxonomy" id="465554"/>
    <lineage>
        <taxon>Eukaryota</taxon>
        <taxon>Metazoa</taxon>
        <taxon>Ecdysozoa</taxon>
        <taxon>Nematoda</taxon>
        <taxon>Chromadorea</taxon>
        <taxon>Rhabditida</taxon>
        <taxon>Tylenchina</taxon>
        <taxon>Tylenchomorpha</taxon>
        <taxon>Aphelenchoidea</taxon>
        <taxon>Aphelenchoididae</taxon>
        <taxon>Bursaphelenchus</taxon>
    </lineage>
</organism>
<dbReference type="Proteomes" id="UP000783686">
    <property type="component" value="Unassembled WGS sequence"/>
</dbReference>